<evidence type="ECO:0000313" key="1">
    <source>
        <dbReference type="EMBL" id="MPC58183.1"/>
    </source>
</evidence>
<dbReference type="EMBL" id="VSRR010015444">
    <property type="protein sequence ID" value="MPC58183.1"/>
    <property type="molecule type" value="Genomic_DNA"/>
</dbReference>
<protein>
    <submittedName>
        <fullName evidence="1">Uncharacterized protein</fullName>
    </submittedName>
</protein>
<accession>A0A5B7GL61</accession>
<name>A0A5B7GL61_PORTR</name>
<comment type="caution">
    <text evidence="1">The sequence shown here is derived from an EMBL/GenBank/DDBJ whole genome shotgun (WGS) entry which is preliminary data.</text>
</comment>
<gene>
    <name evidence="1" type="ORF">E2C01_052177</name>
</gene>
<dbReference type="Proteomes" id="UP000324222">
    <property type="component" value="Unassembled WGS sequence"/>
</dbReference>
<evidence type="ECO:0000313" key="2">
    <source>
        <dbReference type="Proteomes" id="UP000324222"/>
    </source>
</evidence>
<keyword evidence="2" id="KW-1185">Reference proteome</keyword>
<sequence>MAIAAAWHTRPHISGRREPVSCGQCGAGRLDGHTHLMTCRLTGIFRSSESQNAIDPSRGAGRPRLALRPIQMCPGVFLNIGICAISQTRLHLKSA</sequence>
<organism evidence="1 2">
    <name type="scientific">Portunus trituberculatus</name>
    <name type="common">Swimming crab</name>
    <name type="synonym">Neptunus trituberculatus</name>
    <dbReference type="NCBI Taxonomy" id="210409"/>
    <lineage>
        <taxon>Eukaryota</taxon>
        <taxon>Metazoa</taxon>
        <taxon>Ecdysozoa</taxon>
        <taxon>Arthropoda</taxon>
        <taxon>Crustacea</taxon>
        <taxon>Multicrustacea</taxon>
        <taxon>Malacostraca</taxon>
        <taxon>Eumalacostraca</taxon>
        <taxon>Eucarida</taxon>
        <taxon>Decapoda</taxon>
        <taxon>Pleocyemata</taxon>
        <taxon>Brachyura</taxon>
        <taxon>Eubrachyura</taxon>
        <taxon>Portunoidea</taxon>
        <taxon>Portunidae</taxon>
        <taxon>Portuninae</taxon>
        <taxon>Portunus</taxon>
    </lineage>
</organism>
<dbReference type="AlphaFoldDB" id="A0A5B7GL61"/>
<proteinExistence type="predicted"/>
<reference evidence="1 2" key="1">
    <citation type="submission" date="2019-05" db="EMBL/GenBank/DDBJ databases">
        <title>Another draft genome of Portunus trituberculatus and its Hox gene families provides insights of decapod evolution.</title>
        <authorList>
            <person name="Jeong J.-H."/>
            <person name="Song I."/>
            <person name="Kim S."/>
            <person name="Choi T."/>
            <person name="Kim D."/>
            <person name="Ryu S."/>
            <person name="Kim W."/>
        </authorList>
    </citation>
    <scope>NUCLEOTIDE SEQUENCE [LARGE SCALE GENOMIC DNA]</scope>
    <source>
        <tissue evidence="1">Muscle</tissue>
    </source>
</reference>